<reference evidence="2" key="1">
    <citation type="journal article" date="2021" name="PeerJ">
        <title>Extensive microbial diversity within the chicken gut microbiome revealed by metagenomics and culture.</title>
        <authorList>
            <person name="Gilroy R."/>
            <person name="Ravi A."/>
            <person name="Getino M."/>
            <person name="Pursley I."/>
            <person name="Horton D.L."/>
            <person name="Alikhan N.F."/>
            <person name="Baker D."/>
            <person name="Gharbi K."/>
            <person name="Hall N."/>
            <person name="Watson M."/>
            <person name="Adriaenssens E.M."/>
            <person name="Foster-Nyarko E."/>
            <person name="Jarju S."/>
            <person name="Secka A."/>
            <person name="Antonio M."/>
            <person name="Oren A."/>
            <person name="Chaudhuri R.R."/>
            <person name="La Ragione R."/>
            <person name="Hildebrand F."/>
            <person name="Pallen M.J."/>
        </authorList>
    </citation>
    <scope>NUCLEOTIDE SEQUENCE</scope>
    <source>
        <strain evidence="2">ChiGjej3B3-7470</strain>
    </source>
</reference>
<comment type="caution">
    <text evidence="2">The sequence shown here is derived from an EMBL/GenBank/DDBJ whole genome shotgun (WGS) entry which is preliminary data.</text>
</comment>
<accession>A0A921JQK5</accession>
<gene>
    <name evidence="2" type="ORF">K8V15_05760</name>
</gene>
<name>A0A921JQK5_9ACTN</name>
<evidence type="ECO:0000313" key="3">
    <source>
        <dbReference type="Proteomes" id="UP000712713"/>
    </source>
</evidence>
<protein>
    <submittedName>
        <fullName evidence="2">Uncharacterized protein</fullName>
    </submittedName>
</protein>
<dbReference type="EMBL" id="DYZF01000144">
    <property type="protein sequence ID" value="HJE51470.1"/>
    <property type="molecule type" value="Genomic_DNA"/>
</dbReference>
<reference evidence="2" key="2">
    <citation type="submission" date="2021-09" db="EMBL/GenBank/DDBJ databases">
        <authorList>
            <person name="Gilroy R."/>
        </authorList>
    </citation>
    <scope>NUCLEOTIDE SEQUENCE</scope>
    <source>
        <strain evidence="2">ChiGjej3B3-7470</strain>
    </source>
</reference>
<dbReference type="Proteomes" id="UP000712713">
    <property type="component" value="Unassembled WGS sequence"/>
</dbReference>
<evidence type="ECO:0000313" key="2">
    <source>
        <dbReference type="EMBL" id="HJE51470.1"/>
    </source>
</evidence>
<organism evidence="2 3">
    <name type="scientific">Tessaracoccus flavescens</name>
    <dbReference type="NCBI Taxonomy" id="399497"/>
    <lineage>
        <taxon>Bacteria</taxon>
        <taxon>Bacillati</taxon>
        <taxon>Actinomycetota</taxon>
        <taxon>Actinomycetes</taxon>
        <taxon>Propionibacteriales</taxon>
        <taxon>Propionibacteriaceae</taxon>
        <taxon>Tessaracoccus</taxon>
    </lineage>
</organism>
<feature type="region of interest" description="Disordered" evidence="1">
    <location>
        <begin position="118"/>
        <end position="137"/>
    </location>
</feature>
<proteinExistence type="predicted"/>
<evidence type="ECO:0000256" key="1">
    <source>
        <dbReference type="SAM" id="MobiDB-lite"/>
    </source>
</evidence>
<sequence>MSVELTGSLQESFESAITPTGLELIGEGRLRRLAVEFGDGWGHPVPSQDAVGADLEHELGVVAQIRVRSGQRMRLEVTLESIVDDMVTVPSPVLRADGPRPGIWWAAGASAEVALPSSEGPGHLEQRRGLASPGADGQSAHLWEPDVVLRPRQLVSSAWTYQAHGGDLLDLPAEPTWLPWSRYVTVGDEVEFSAPDGNVMAGDDVTIHETDGEFLLTPPAGLSSVYVWGAGGRTEVEIGAAYPLDAIREDALQRYVDFTDDHWCYLAARQAVDGWSGDELVDRLDRSLGELLERPTAWAACAAHLATGIGLPLETEARDAATAVLANPTAYDVILLAVHGLAPVDLLGGGWPVGDFEQIGLDAIAAVEYGRITTSDNPPRGREVAIAKLFAAGLGESERGLRAAAYAQAAENRLLCALSMTPLLKDVAWLSL</sequence>
<dbReference type="AlphaFoldDB" id="A0A921JQK5"/>